<sequence length="67" mass="7887">MGFFLIGADQYIKRTFENSTFIEEHYVDGRNIAINFPEEKRNLIVIYLESMENTFIDKESGGGWNYN</sequence>
<dbReference type="Proteomes" id="UP000232688">
    <property type="component" value="Unassembled WGS sequence"/>
</dbReference>
<reference evidence="1 2" key="1">
    <citation type="submission" date="2017-10" db="EMBL/GenBank/DDBJ databases">
        <title>Extensive intraspecific genome diversity in a model arbuscular mycorrhizal fungus.</title>
        <authorList>
            <person name="Chen E.C.H."/>
            <person name="Morin E."/>
            <person name="Baudet D."/>
            <person name="Noel J."/>
            <person name="Ndikumana S."/>
            <person name="Charron P."/>
            <person name="St-Onge C."/>
            <person name="Giorgi J."/>
            <person name="Grigoriev I.V."/>
            <person name="Roux C."/>
            <person name="Martin F.M."/>
            <person name="Corradi N."/>
        </authorList>
    </citation>
    <scope>NUCLEOTIDE SEQUENCE [LARGE SCALE GENOMIC DNA]</scope>
    <source>
        <strain evidence="1 2">A1</strain>
    </source>
</reference>
<protein>
    <submittedName>
        <fullName evidence="1">Uncharacterized protein</fullName>
    </submittedName>
</protein>
<comment type="caution">
    <text evidence="1">The sequence shown here is derived from an EMBL/GenBank/DDBJ whole genome shotgun (WGS) entry which is preliminary data.</text>
</comment>
<gene>
    <name evidence="1" type="ORF">RhiirA1_483554</name>
</gene>
<accession>A0A2N0QKE6</accession>
<dbReference type="EMBL" id="LLXH01007481">
    <property type="protein sequence ID" value="PKC51526.1"/>
    <property type="molecule type" value="Genomic_DNA"/>
</dbReference>
<feature type="non-terminal residue" evidence="1">
    <location>
        <position position="67"/>
    </location>
</feature>
<organism evidence="1 2">
    <name type="scientific">Rhizophagus irregularis</name>
    <dbReference type="NCBI Taxonomy" id="588596"/>
    <lineage>
        <taxon>Eukaryota</taxon>
        <taxon>Fungi</taxon>
        <taxon>Fungi incertae sedis</taxon>
        <taxon>Mucoromycota</taxon>
        <taxon>Glomeromycotina</taxon>
        <taxon>Glomeromycetes</taxon>
        <taxon>Glomerales</taxon>
        <taxon>Glomeraceae</taxon>
        <taxon>Rhizophagus</taxon>
    </lineage>
</organism>
<dbReference type="AlphaFoldDB" id="A0A2N0QKE6"/>
<evidence type="ECO:0000313" key="2">
    <source>
        <dbReference type="Proteomes" id="UP000232688"/>
    </source>
</evidence>
<proteinExistence type="predicted"/>
<name>A0A2N0QKE6_9GLOM</name>
<reference evidence="1 2" key="2">
    <citation type="submission" date="2017-10" db="EMBL/GenBank/DDBJ databases">
        <title>Genome analyses suggest a sexual origin of heterokaryosis in a supposedly ancient asexual fungus.</title>
        <authorList>
            <person name="Corradi N."/>
            <person name="Sedzielewska K."/>
            <person name="Noel J."/>
            <person name="Charron P."/>
            <person name="Farinelli L."/>
            <person name="Marton T."/>
            <person name="Kruger M."/>
            <person name="Pelin A."/>
            <person name="Brachmann A."/>
            <person name="Corradi N."/>
        </authorList>
    </citation>
    <scope>NUCLEOTIDE SEQUENCE [LARGE SCALE GENOMIC DNA]</scope>
    <source>
        <strain evidence="1 2">A1</strain>
    </source>
</reference>
<dbReference type="VEuPathDB" id="FungiDB:RhiirA1_483554"/>
<evidence type="ECO:0000313" key="1">
    <source>
        <dbReference type="EMBL" id="PKC51526.1"/>
    </source>
</evidence>